<keyword evidence="1" id="KW-0812">Transmembrane</keyword>
<feature type="transmembrane region" description="Helical" evidence="1">
    <location>
        <begin position="88"/>
        <end position="112"/>
    </location>
</feature>
<dbReference type="AlphaFoldDB" id="A0A9D1JNS9"/>
<reference evidence="2" key="2">
    <citation type="journal article" date="2021" name="PeerJ">
        <title>Extensive microbial diversity within the chicken gut microbiome revealed by metagenomics and culture.</title>
        <authorList>
            <person name="Gilroy R."/>
            <person name="Ravi A."/>
            <person name="Getino M."/>
            <person name="Pursley I."/>
            <person name="Horton D.L."/>
            <person name="Alikhan N.F."/>
            <person name="Baker D."/>
            <person name="Gharbi K."/>
            <person name="Hall N."/>
            <person name="Watson M."/>
            <person name="Adriaenssens E.M."/>
            <person name="Foster-Nyarko E."/>
            <person name="Jarju S."/>
            <person name="Secka A."/>
            <person name="Antonio M."/>
            <person name="Oren A."/>
            <person name="Chaudhuri R.R."/>
            <person name="La Ragione R."/>
            <person name="Hildebrand F."/>
            <person name="Pallen M.J."/>
        </authorList>
    </citation>
    <scope>NUCLEOTIDE SEQUENCE</scope>
    <source>
        <strain evidence="2">6276</strain>
    </source>
</reference>
<sequence length="193" mass="21689">MRVEAVKSNYNFSSANKPQQRKTDKNPISKTGEKTNLAVATFVGGLGLGARLLFELFDDGFVFEDLGKAAKNYVNKNHKGLSGAKKEWFIIGTALSFIGAAIGGVALLYTIYKAPKINYEGNINAFKKSKDMDVYIKGNNVEKEILTQMNDRAQNADDKEKEKLKEQYMKMQMAKNQLPDFIKNDKKFKMPQS</sequence>
<comment type="caution">
    <text evidence="2">The sequence shown here is derived from an EMBL/GenBank/DDBJ whole genome shotgun (WGS) entry which is preliminary data.</text>
</comment>
<accession>A0A9D1JNS9</accession>
<dbReference type="EMBL" id="DVIU01000189">
    <property type="protein sequence ID" value="HIS36859.1"/>
    <property type="molecule type" value="Genomic_DNA"/>
</dbReference>
<name>A0A9D1JNS9_9BACT</name>
<proteinExistence type="predicted"/>
<keyword evidence="1" id="KW-0472">Membrane</keyword>
<evidence type="ECO:0000313" key="2">
    <source>
        <dbReference type="EMBL" id="HIS36859.1"/>
    </source>
</evidence>
<evidence type="ECO:0000313" key="3">
    <source>
        <dbReference type="Proteomes" id="UP000823928"/>
    </source>
</evidence>
<gene>
    <name evidence="2" type="ORF">IAC10_09585</name>
</gene>
<evidence type="ECO:0008006" key="4">
    <source>
        <dbReference type="Google" id="ProtNLM"/>
    </source>
</evidence>
<reference evidence="2" key="1">
    <citation type="submission" date="2020-10" db="EMBL/GenBank/DDBJ databases">
        <authorList>
            <person name="Gilroy R."/>
        </authorList>
    </citation>
    <scope>NUCLEOTIDE SEQUENCE</scope>
    <source>
        <strain evidence="2">6276</strain>
    </source>
</reference>
<dbReference type="Proteomes" id="UP000823928">
    <property type="component" value="Unassembled WGS sequence"/>
</dbReference>
<keyword evidence="1" id="KW-1133">Transmembrane helix</keyword>
<evidence type="ECO:0000256" key="1">
    <source>
        <dbReference type="SAM" id="Phobius"/>
    </source>
</evidence>
<protein>
    <recommendedName>
        <fullName evidence="4">Transmembrane protein</fullName>
    </recommendedName>
</protein>
<feature type="transmembrane region" description="Helical" evidence="1">
    <location>
        <begin position="35"/>
        <end position="54"/>
    </location>
</feature>
<organism evidence="2 3">
    <name type="scientific">Candidatus Scatousia excrementigallinarum</name>
    <dbReference type="NCBI Taxonomy" id="2840935"/>
    <lineage>
        <taxon>Bacteria</taxon>
        <taxon>Candidatus Scatousia</taxon>
    </lineage>
</organism>